<accession>A0AAE1SNM7</accession>
<evidence type="ECO:0008006" key="3">
    <source>
        <dbReference type="Google" id="ProtNLM"/>
    </source>
</evidence>
<proteinExistence type="predicted"/>
<comment type="caution">
    <text evidence="1">The sequence shown here is derived from an EMBL/GenBank/DDBJ whole genome shotgun (WGS) entry which is preliminary data.</text>
</comment>
<sequence length="138" mass="16051">MNKIKEIVEEKGLVVQHCYREANKVVDRLAAISHSHKQYLVFTDYTGLPREIRGMMQLDRMEMASFQVRQKKAAETPADGKLGNISTNHLKHSPKTIVNIESRRSHLVVLREKWNELVDQERRITDEAMKRILEGIQT</sequence>
<evidence type="ECO:0000313" key="1">
    <source>
        <dbReference type="EMBL" id="KAK4372946.1"/>
    </source>
</evidence>
<dbReference type="AlphaFoldDB" id="A0AAE1SNM7"/>
<reference evidence="1" key="1">
    <citation type="submission" date="2023-12" db="EMBL/GenBank/DDBJ databases">
        <title>Genome assembly of Anisodus tanguticus.</title>
        <authorList>
            <person name="Wang Y.-J."/>
        </authorList>
    </citation>
    <scope>NUCLEOTIDE SEQUENCE</scope>
    <source>
        <strain evidence="1">KB-2021</strain>
        <tissue evidence="1">Leaf</tissue>
    </source>
</reference>
<organism evidence="1 2">
    <name type="scientific">Anisodus tanguticus</name>
    <dbReference type="NCBI Taxonomy" id="243964"/>
    <lineage>
        <taxon>Eukaryota</taxon>
        <taxon>Viridiplantae</taxon>
        <taxon>Streptophyta</taxon>
        <taxon>Embryophyta</taxon>
        <taxon>Tracheophyta</taxon>
        <taxon>Spermatophyta</taxon>
        <taxon>Magnoliopsida</taxon>
        <taxon>eudicotyledons</taxon>
        <taxon>Gunneridae</taxon>
        <taxon>Pentapetalae</taxon>
        <taxon>asterids</taxon>
        <taxon>lamiids</taxon>
        <taxon>Solanales</taxon>
        <taxon>Solanaceae</taxon>
        <taxon>Solanoideae</taxon>
        <taxon>Hyoscyameae</taxon>
        <taxon>Anisodus</taxon>
    </lineage>
</organism>
<gene>
    <name evidence="1" type="ORF">RND71_008330</name>
</gene>
<evidence type="ECO:0000313" key="2">
    <source>
        <dbReference type="Proteomes" id="UP001291623"/>
    </source>
</evidence>
<protein>
    <recommendedName>
        <fullName evidence="3">RNase H type-1 domain-containing protein</fullName>
    </recommendedName>
</protein>
<dbReference type="EMBL" id="JAVYJV010000004">
    <property type="protein sequence ID" value="KAK4372946.1"/>
    <property type="molecule type" value="Genomic_DNA"/>
</dbReference>
<name>A0AAE1SNM7_9SOLA</name>
<dbReference type="Proteomes" id="UP001291623">
    <property type="component" value="Unassembled WGS sequence"/>
</dbReference>
<keyword evidence="2" id="KW-1185">Reference proteome</keyword>